<dbReference type="EMBL" id="FOCD01000006">
    <property type="protein sequence ID" value="SEO07783.1"/>
    <property type="molecule type" value="Genomic_DNA"/>
</dbReference>
<protein>
    <submittedName>
        <fullName evidence="3">Helix-turn-helix domain-containing protein</fullName>
    </submittedName>
</protein>
<accession>A0AAX2EJR8</accession>
<dbReference type="PANTHER" id="PTHR46558:SF13">
    <property type="entry name" value="HTH-TYPE TRANSCRIPTIONAL REGULATOR IMMR"/>
    <property type="match status" value="1"/>
</dbReference>
<dbReference type="Pfam" id="PF01381">
    <property type="entry name" value="HTH_3"/>
    <property type="match status" value="1"/>
</dbReference>
<reference evidence="3 4" key="1">
    <citation type="submission" date="2016-10" db="EMBL/GenBank/DDBJ databases">
        <authorList>
            <person name="Varghese N."/>
            <person name="Submissions S."/>
        </authorList>
    </citation>
    <scope>NUCLEOTIDE SEQUENCE [LARGE SCALE GENOMIC DNA]</scope>
    <source>
        <strain evidence="3 4">DSM 21619</strain>
    </source>
</reference>
<dbReference type="CDD" id="cd00093">
    <property type="entry name" value="HTH_XRE"/>
    <property type="match status" value="1"/>
</dbReference>
<proteinExistence type="predicted"/>
<keyword evidence="1" id="KW-0238">DNA-binding</keyword>
<dbReference type="RefSeq" id="WP_093881535.1">
    <property type="nucleotide sequence ID" value="NZ_FOCD01000006.1"/>
</dbReference>
<dbReference type="PROSITE" id="PS50943">
    <property type="entry name" value="HTH_CROC1"/>
    <property type="match status" value="1"/>
</dbReference>
<name>A0AAX2EJR8_9BACI</name>
<dbReference type="Proteomes" id="UP000199735">
    <property type="component" value="Unassembled WGS sequence"/>
</dbReference>
<feature type="domain" description="HTH cro/C1-type" evidence="2">
    <location>
        <begin position="8"/>
        <end position="62"/>
    </location>
</feature>
<dbReference type="Gene3D" id="1.10.260.40">
    <property type="entry name" value="lambda repressor-like DNA-binding domains"/>
    <property type="match status" value="1"/>
</dbReference>
<dbReference type="PANTHER" id="PTHR46558">
    <property type="entry name" value="TRACRIPTIONAL REGULATORY PROTEIN-RELATED-RELATED"/>
    <property type="match status" value="1"/>
</dbReference>
<dbReference type="SMART" id="SM00530">
    <property type="entry name" value="HTH_XRE"/>
    <property type="match status" value="1"/>
</dbReference>
<gene>
    <name evidence="3" type="ORF">SAMN04489762_3431</name>
</gene>
<dbReference type="InterPro" id="IPR001387">
    <property type="entry name" value="Cro/C1-type_HTH"/>
</dbReference>
<dbReference type="SUPFAM" id="SSF47413">
    <property type="entry name" value="lambda repressor-like DNA-binding domains"/>
    <property type="match status" value="1"/>
</dbReference>
<evidence type="ECO:0000313" key="4">
    <source>
        <dbReference type="Proteomes" id="UP000199735"/>
    </source>
</evidence>
<comment type="caution">
    <text evidence="3">The sequence shown here is derived from an EMBL/GenBank/DDBJ whole genome shotgun (WGS) entry which is preliminary data.</text>
</comment>
<dbReference type="InterPro" id="IPR010982">
    <property type="entry name" value="Lambda_DNA-bd_dom_sf"/>
</dbReference>
<evidence type="ECO:0000256" key="1">
    <source>
        <dbReference type="ARBA" id="ARBA00023125"/>
    </source>
</evidence>
<sequence>MKTLGTRLKELRTERGIYQSHLAQYLSVTTRHIQRYEADKTDVSLSTLIALADYFEVSLDYLVGRSENRKC</sequence>
<organism evidence="3 4">
    <name type="scientific">Terribacillus saccharophilus</name>
    <dbReference type="NCBI Taxonomy" id="361277"/>
    <lineage>
        <taxon>Bacteria</taxon>
        <taxon>Bacillati</taxon>
        <taxon>Bacillota</taxon>
        <taxon>Bacilli</taxon>
        <taxon>Bacillales</taxon>
        <taxon>Bacillaceae</taxon>
        <taxon>Terribacillus</taxon>
    </lineage>
</organism>
<evidence type="ECO:0000313" key="3">
    <source>
        <dbReference type="EMBL" id="SEO07783.1"/>
    </source>
</evidence>
<dbReference type="GO" id="GO:0003677">
    <property type="term" value="F:DNA binding"/>
    <property type="evidence" value="ECO:0007669"/>
    <property type="project" value="UniProtKB-KW"/>
</dbReference>
<dbReference type="AlphaFoldDB" id="A0AAX2EJR8"/>
<evidence type="ECO:0000259" key="2">
    <source>
        <dbReference type="PROSITE" id="PS50943"/>
    </source>
</evidence>